<dbReference type="PANTHER" id="PTHR30535">
    <property type="entry name" value="VITAMIN B12-BINDING PROTEIN"/>
    <property type="match status" value="1"/>
</dbReference>
<gene>
    <name evidence="3" type="ORF">BEN51_09505</name>
</gene>
<dbReference type="AlphaFoldDB" id="A0A343JDV0"/>
<dbReference type="SUPFAM" id="SSF53807">
    <property type="entry name" value="Helical backbone' metal receptor"/>
    <property type="match status" value="1"/>
</dbReference>
<dbReference type="CDD" id="cd01143">
    <property type="entry name" value="YvrC"/>
    <property type="match status" value="1"/>
</dbReference>
<dbReference type="OrthoDB" id="9816357at2"/>
<dbReference type="PANTHER" id="PTHR30535:SF34">
    <property type="entry name" value="MOLYBDATE-BINDING PROTEIN MOLA"/>
    <property type="match status" value="1"/>
</dbReference>
<dbReference type="KEGG" id="cia:BEN51_09505"/>
<name>A0A343JDV0_9CLOT</name>
<evidence type="ECO:0000313" key="4">
    <source>
        <dbReference type="Proteomes" id="UP000264883"/>
    </source>
</evidence>
<dbReference type="InterPro" id="IPR002491">
    <property type="entry name" value="ABC_transptr_periplasmic_BD"/>
</dbReference>
<comment type="similarity">
    <text evidence="1">Belongs to the bacterial solute-binding protein 8 family.</text>
</comment>
<dbReference type="Gene3D" id="3.40.50.1980">
    <property type="entry name" value="Nitrogenase molybdenum iron protein domain"/>
    <property type="match status" value="2"/>
</dbReference>
<feature type="domain" description="Fe/B12 periplasmic-binding" evidence="2">
    <location>
        <begin position="47"/>
        <end position="303"/>
    </location>
</feature>
<reference evidence="3 4" key="1">
    <citation type="submission" date="2016-08" db="EMBL/GenBank/DDBJ databases">
        <title>Complete Genome Sequence Of The Indigo Reducing Clostridium isatidis DSM15098.</title>
        <authorList>
            <person name="Little G.T."/>
            <person name="Minton N.P."/>
        </authorList>
    </citation>
    <scope>NUCLEOTIDE SEQUENCE [LARGE SCALE GENOMIC DNA]</scope>
    <source>
        <strain evidence="3 4">DSM 15098</strain>
    </source>
</reference>
<dbReference type="EMBL" id="CP016786">
    <property type="protein sequence ID" value="ASW43708.1"/>
    <property type="molecule type" value="Genomic_DNA"/>
</dbReference>
<dbReference type="PROSITE" id="PS51257">
    <property type="entry name" value="PROKAR_LIPOPROTEIN"/>
    <property type="match status" value="1"/>
</dbReference>
<accession>A0A343JDV0</accession>
<dbReference type="GO" id="GO:0071281">
    <property type="term" value="P:cellular response to iron ion"/>
    <property type="evidence" value="ECO:0007669"/>
    <property type="project" value="TreeGrafter"/>
</dbReference>
<evidence type="ECO:0000256" key="1">
    <source>
        <dbReference type="ARBA" id="ARBA00008814"/>
    </source>
</evidence>
<dbReference type="InterPro" id="IPR050902">
    <property type="entry name" value="ABC_Transporter_SBP"/>
</dbReference>
<evidence type="ECO:0000259" key="2">
    <source>
        <dbReference type="PROSITE" id="PS50983"/>
    </source>
</evidence>
<dbReference type="RefSeq" id="WP_119865842.1">
    <property type="nucleotide sequence ID" value="NZ_CP016786.1"/>
</dbReference>
<protein>
    <submittedName>
        <fullName evidence="3">Iron ABC transporter substrate-binding protein</fullName>
    </submittedName>
</protein>
<evidence type="ECO:0000313" key="3">
    <source>
        <dbReference type="EMBL" id="ASW43708.1"/>
    </source>
</evidence>
<organism evidence="3 4">
    <name type="scientific">Clostridium isatidis</name>
    <dbReference type="NCBI Taxonomy" id="182773"/>
    <lineage>
        <taxon>Bacteria</taxon>
        <taxon>Bacillati</taxon>
        <taxon>Bacillota</taxon>
        <taxon>Clostridia</taxon>
        <taxon>Eubacteriales</taxon>
        <taxon>Clostridiaceae</taxon>
        <taxon>Clostridium</taxon>
    </lineage>
</organism>
<dbReference type="PROSITE" id="PS50983">
    <property type="entry name" value="FE_B12_PBP"/>
    <property type="match status" value="1"/>
</dbReference>
<keyword evidence="4" id="KW-1185">Reference proteome</keyword>
<sequence>MKNGIKKFLIILGIILSLFSFVSCDKKGKEIIDREGNNLVLARNIERIISTSPSNTEILIELGLKDKLVAVDNYSSDIEGVEGDLIKIDFLNADIETIISLEPDIIITSGNYASNSNEQFQLLKDAGIVVVNIPSSNSLEGIYKDINFIAEITNTEVKGKEIINNIRAEVKEIREIGSKIYEKKKVYFEIGYGTQLYSFGSETFLNEMIELVGAENIFKDQKAWISPSPEAIIEANPDVILTNFPTFNEINAVDEIKSREGWEVITAIKNNDVYMVDTNASSRPSQNVIKALKEIAEAIYPNEYK</sequence>
<dbReference type="Proteomes" id="UP000264883">
    <property type="component" value="Chromosome"/>
</dbReference>
<dbReference type="Pfam" id="PF01497">
    <property type="entry name" value="Peripla_BP_2"/>
    <property type="match status" value="1"/>
</dbReference>
<proteinExistence type="inferred from homology"/>